<dbReference type="AlphaFoldDB" id="C2BGE6"/>
<comment type="cofactor">
    <cofactor evidence="3">
        <name>Co(2+)</name>
        <dbReference type="ChEBI" id="CHEBI:48828"/>
    </cofactor>
</comment>
<comment type="similarity">
    <text evidence="6 11">Belongs to the ribulose-phosphate 3-epimerase family.</text>
</comment>
<dbReference type="EC" id="5.1.3.1" evidence="7 10"/>
<evidence type="ECO:0000256" key="10">
    <source>
        <dbReference type="NCBIfam" id="TIGR01163"/>
    </source>
</evidence>
<name>C2BGE6_9FIRM</name>
<protein>
    <recommendedName>
        <fullName evidence="7 10">Ribulose-phosphate 3-epimerase</fullName>
        <ecNumber evidence="7 10">5.1.3.1</ecNumber>
    </recommendedName>
</protein>
<comment type="caution">
    <text evidence="15">The sequence shown here is derived from an EMBL/GenBank/DDBJ whole genome shotgun (WGS) entry which is preliminary data.</text>
</comment>
<reference evidence="15 16" key="1">
    <citation type="submission" date="2008-10" db="EMBL/GenBank/DDBJ databases">
        <authorList>
            <person name="Qin X."/>
            <person name="Bachman B."/>
            <person name="Battles P."/>
            <person name="Bell A."/>
            <person name="Bess C."/>
            <person name="Bickham C."/>
            <person name="Chaboub L."/>
            <person name="Chen D."/>
            <person name="Coyle M."/>
            <person name="Deiros D.R."/>
            <person name="Dinh H."/>
            <person name="Forbes L."/>
            <person name="Fowler G."/>
            <person name="Francisco L."/>
            <person name="Fu Q."/>
            <person name="Gubbala S."/>
            <person name="Hale W."/>
            <person name="Han Y."/>
            <person name="Hemphill L."/>
            <person name="Highlander S.K."/>
            <person name="Hirani K."/>
            <person name="Hogues M."/>
            <person name="Jackson L."/>
            <person name="Jakkamsetti A."/>
            <person name="Javaid M."/>
            <person name="Jiang H."/>
            <person name="Korchina V."/>
            <person name="Kovar C."/>
            <person name="Lara F."/>
            <person name="Lee S."/>
            <person name="Mata R."/>
            <person name="Mathew T."/>
            <person name="Moen C."/>
            <person name="Morales K."/>
            <person name="Munidasa M."/>
            <person name="Nazareth L."/>
            <person name="Ngo R."/>
            <person name="Nguyen L."/>
            <person name="Okwuonu G."/>
            <person name="Ongeri F."/>
            <person name="Patil S."/>
            <person name="Petrosino J."/>
            <person name="Pham C."/>
            <person name="Pham P."/>
            <person name="Pu L.-L."/>
            <person name="Puazo M."/>
            <person name="Raj R."/>
            <person name="Reid J."/>
            <person name="Rouhana J."/>
            <person name="Saada N."/>
            <person name="Shang Y."/>
            <person name="Simmons D."/>
            <person name="Thornton R."/>
            <person name="Warren J."/>
            <person name="Weissenberger G."/>
            <person name="Zhang J."/>
            <person name="Zhang L."/>
            <person name="Zhou C."/>
            <person name="Zhu D."/>
            <person name="Muzny D."/>
            <person name="Worley K."/>
            <person name="Gibbs R."/>
        </authorList>
    </citation>
    <scope>NUCLEOTIDE SEQUENCE [LARGE SCALE GENOMIC DNA]</scope>
    <source>
        <strain evidence="15 16">ATCC 51172</strain>
    </source>
</reference>
<evidence type="ECO:0000256" key="2">
    <source>
        <dbReference type="ARBA" id="ARBA00001936"/>
    </source>
</evidence>
<feature type="binding site" evidence="13">
    <location>
        <position position="33"/>
    </location>
    <ligand>
        <name>a divalent metal cation</name>
        <dbReference type="ChEBI" id="CHEBI:60240"/>
    </ligand>
</feature>
<dbReference type="eggNOG" id="COG0036">
    <property type="taxonomic scope" value="Bacteria"/>
</dbReference>
<evidence type="ECO:0000256" key="4">
    <source>
        <dbReference type="ARBA" id="ARBA00001947"/>
    </source>
</evidence>
<evidence type="ECO:0000256" key="1">
    <source>
        <dbReference type="ARBA" id="ARBA00001782"/>
    </source>
</evidence>
<evidence type="ECO:0000256" key="8">
    <source>
        <dbReference type="ARBA" id="ARBA00022723"/>
    </source>
</evidence>
<evidence type="ECO:0000256" key="11">
    <source>
        <dbReference type="PIRNR" id="PIRNR001461"/>
    </source>
</evidence>
<comment type="catalytic activity">
    <reaction evidence="1 11">
        <text>D-ribulose 5-phosphate = D-xylulose 5-phosphate</text>
        <dbReference type="Rhea" id="RHEA:13677"/>
        <dbReference type="ChEBI" id="CHEBI:57737"/>
        <dbReference type="ChEBI" id="CHEBI:58121"/>
        <dbReference type="EC" id="5.1.3.1"/>
    </reaction>
</comment>
<dbReference type="NCBIfam" id="TIGR01163">
    <property type="entry name" value="rpe"/>
    <property type="match status" value="1"/>
</dbReference>
<feature type="active site" description="Proton acceptor" evidence="12">
    <location>
        <position position="35"/>
    </location>
</feature>
<evidence type="ECO:0000256" key="13">
    <source>
        <dbReference type="PIRSR" id="PIRSR001461-2"/>
    </source>
</evidence>
<keyword evidence="13" id="KW-0170">Cobalt</keyword>
<dbReference type="Proteomes" id="UP000005984">
    <property type="component" value="Unassembled WGS sequence"/>
</dbReference>
<organism evidence="15 16">
    <name type="scientific">Anaerococcus lactolyticus ATCC 51172</name>
    <dbReference type="NCBI Taxonomy" id="525254"/>
    <lineage>
        <taxon>Bacteria</taxon>
        <taxon>Bacillati</taxon>
        <taxon>Bacillota</taxon>
        <taxon>Tissierellia</taxon>
        <taxon>Tissierellales</taxon>
        <taxon>Peptoniphilaceae</taxon>
        <taxon>Anaerococcus</taxon>
    </lineage>
</organism>
<dbReference type="InterPro" id="IPR011060">
    <property type="entry name" value="RibuloseP-bd_barrel"/>
</dbReference>
<comment type="cofactor">
    <cofactor evidence="2">
        <name>Mn(2+)</name>
        <dbReference type="ChEBI" id="CHEBI:29035"/>
    </cofactor>
</comment>
<dbReference type="HOGENOM" id="CLU_054856_2_1_9"/>
<dbReference type="Pfam" id="PF00834">
    <property type="entry name" value="Ribul_P_3_epim"/>
    <property type="match status" value="1"/>
</dbReference>
<accession>C2BGE6</accession>
<comment type="cofactor">
    <cofactor evidence="4">
        <name>Zn(2+)</name>
        <dbReference type="ChEBI" id="CHEBI:29105"/>
    </cofactor>
</comment>
<dbReference type="InterPro" id="IPR013785">
    <property type="entry name" value="Aldolase_TIM"/>
</dbReference>
<feature type="binding site" evidence="14">
    <location>
        <begin position="142"/>
        <end position="145"/>
    </location>
    <ligand>
        <name>substrate</name>
    </ligand>
</feature>
<dbReference type="NCBIfam" id="NF004076">
    <property type="entry name" value="PRK05581.1-4"/>
    <property type="match status" value="1"/>
</dbReference>
<evidence type="ECO:0000313" key="16">
    <source>
        <dbReference type="Proteomes" id="UP000005984"/>
    </source>
</evidence>
<evidence type="ECO:0000256" key="3">
    <source>
        <dbReference type="ARBA" id="ARBA00001941"/>
    </source>
</evidence>
<dbReference type="PIRSF" id="PIRSF001461">
    <property type="entry name" value="RPE"/>
    <property type="match status" value="1"/>
</dbReference>
<keyword evidence="11" id="KW-0119">Carbohydrate metabolism</keyword>
<dbReference type="FunFam" id="3.20.20.70:FF:000004">
    <property type="entry name" value="Ribulose-phosphate 3-epimerase"/>
    <property type="match status" value="1"/>
</dbReference>
<keyword evidence="8 13" id="KW-0479">Metal-binding</keyword>
<evidence type="ECO:0000313" key="15">
    <source>
        <dbReference type="EMBL" id="EEI86073.1"/>
    </source>
</evidence>
<dbReference type="GO" id="GO:0006098">
    <property type="term" value="P:pentose-phosphate shunt"/>
    <property type="evidence" value="ECO:0007669"/>
    <property type="project" value="UniProtKB-UniRule"/>
</dbReference>
<evidence type="ECO:0000256" key="7">
    <source>
        <dbReference type="ARBA" id="ARBA00013188"/>
    </source>
</evidence>
<sequence length="218" mass="24364">MNNIIAPSIFAADFGNLKSEIKKMEENGIKLIHLDIMDGHFVEKMAFGPDHIKAIKSMTDIPIDVHLMVDKPERIIGSVIEAGADIITLHVESSVRLNSCLEKIKRSGSKAGLVLSPQTSEETLKYMLDNIDLVLIMTINPGEANLGFNRNMIQKIKNTKKMIGDRDILIEVDGSIDDNNIKYCKKAGANIFVVGSYLFNGDFIYNLNNLKRKLEENE</sequence>
<evidence type="ECO:0000256" key="14">
    <source>
        <dbReference type="PIRSR" id="PIRSR001461-3"/>
    </source>
</evidence>
<dbReference type="GO" id="GO:0005737">
    <property type="term" value="C:cytoplasm"/>
    <property type="evidence" value="ECO:0007669"/>
    <property type="project" value="UniProtKB-ARBA"/>
</dbReference>
<dbReference type="RefSeq" id="WP_004829322.1">
    <property type="nucleotide sequence ID" value="NZ_GG666049.1"/>
</dbReference>
<dbReference type="PANTHER" id="PTHR11749">
    <property type="entry name" value="RIBULOSE-5-PHOSPHATE-3-EPIMERASE"/>
    <property type="match status" value="1"/>
</dbReference>
<feature type="binding site" evidence="14">
    <location>
        <begin position="195"/>
        <end position="196"/>
    </location>
    <ligand>
        <name>substrate</name>
    </ligand>
</feature>
<dbReference type="EMBL" id="ABYO01000215">
    <property type="protein sequence ID" value="EEI86073.1"/>
    <property type="molecule type" value="Genomic_DNA"/>
</dbReference>
<dbReference type="Gene3D" id="3.20.20.70">
    <property type="entry name" value="Aldolase class I"/>
    <property type="match status" value="1"/>
</dbReference>
<dbReference type="CDD" id="cd00429">
    <property type="entry name" value="RPE"/>
    <property type="match status" value="1"/>
</dbReference>
<feature type="binding site" evidence="14">
    <location>
        <position position="66"/>
    </location>
    <ligand>
        <name>substrate</name>
    </ligand>
</feature>
<gene>
    <name evidence="15" type="primary">rpe</name>
    <name evidence="15" type="ORF">HMPREF0072_1416</name>
</gene>
<dbReference type="InterPro" id="IPR026019">
    <property type="entry name" value="Ribul_P_3_epim"/>
</dbReference>
<evidence type="ECO:0000256" key="5">
    <source>
        <dbReference type="ARBA" id="ARBA00001954"/>
    </source>
</evidence>
<comment type="cofactor">
    <cofactor evidence="13">
        <name>a divalent metal cation</name>
        <dbReference type="ChEBI" id="CHEBI:60240"/>
    </cofactor>
    <text evidence="13">Binds 1 divalent metal cation per subunit.</text>
</comment>
<proteinExistence type="inferred from homology"/>
<feature type="binding site" evidence="13">
    <location>
        <position position="66"/>
    </location>
    <ligand>
        <name>a divalent metal cation</name>
        <dbReference type="ChEBI" id="CHEBI:60240"/>
    </ligand>
</feature>
<dbReference type="GO" id="GO:0004750">
    <property type="term" value="F:D-ribulose-phosphate 3-epimerase activity"/>
    <property type="evidence" value="ECO:0007669"/>
    <property type="project" value="UniProtKB-UniRule"/>
</dbReference>
<dbReference type="GO" id="GO:0046872">
    <property type="term" value="F:metal ion binding"/>
    <property type="evidence" value="ECO:0007669"/>
    <property type="project" value="UniProtKB-KW"/>
</dbReference>
<feature type="binding site" evidence="13">
    <location>
        <position position="35"/>
    </location>
    <ligand>
        <name>a divalent metal cation</name>
        <dbReference type="ChEBI" id="CHEBI:60240"/>
    </ligand>
</feature>
<keyword evidence="13" id="KW-0862">Zinc</keyword>
<evidence type="ECO:0000256" key="9">
    <source>
        <dbReference type="ARBA" id="ARBA00023235"/>
    </source>
</evidence>
<keyword evidence="13" id="KW-0464">Manganese</keyword>
<feature type="binding site" evidence="14">
    <location>
        <position position="8"/>
    </location>
    <ligand>
        <name>substrate</name>
    </ligand>
</feature>
<keyword evidence="16" id="KW-1185">Reference proteome</keyword>
<dbReference type="SUPFAM" id="SSF51366">
    <property type="entry name" value="Ribulose-phoshate binding barrel"/>
    <property type="match status" value="1"/>
</dbReference>
<evidence type="ECO:0000256" key="12">
    <source>
        <dbReference type="PIRSR" id="PIRSR001461-1"/>
    </source>
</evidence>
<dbReference type="InterPro" id="IPR000056">
    <property type="entry name" value="Ribul_P_3_epim-like"/>
</dbReference>
<feature type="active site" description="Proton donor" evidence="12">
    <location>
        <position position="173"/>
    </location>
</feature>
<keyword evidence="9 11" id="KW-0413">Isomerase</keyword>
<dbReference type="GO" id="GO:0005975">
    <property type="term" value="P:carbohydrate metabolic process"/>
    <property type="evidence" value="ECO:0007669"/>
    <property type="project" value="InterPro"/>
</dbReference>
<dbReference type="STRING" id="525254.HMPREF0072_1416"/>
<comment type="cofactor">
    <cofactor evidence="5">
        <name>Fe(2+)</name>
        <dbReference type="ChEBI" id="CHEBI:29033"/>
    </cofactor>
</comment>
<feature type="binding site" evidence="13">
    <location>
        <position position="173"/>
    </location>
    <ligand>
        <name>a divalent metal cation</name>
        <dbReference type="ChEBI" id="CHEBI:60240"/>
    </ligand>
</feature>
<evidence type="ECO:0000256" key="6">
    <source>
        <dbReference type="ARBA" id="ARBA00009541"/>
    </source>
</evidence>